<gene>
    <name evidence="1" type="ORF">PVAP13_1NG537419</name>
</gene>
<protein>
    <submittedName>
        <fullName evidence="1">Uncharacterized protein</fullName>
    </submittedName>
</protein>
<name>A0A8T0X9U2_PANVG</name>
<evidence type="ECO:0000313" key="2">
    <source>
        <dbReference type="Proteomes" id="UP000823388"/>
    </source>
</evidence>
<accession>A0A8T0X9U2</accession>
<dbReference type="EMBL" id="CM029038">
    <property type="protein sequence ID" value="KAG2654083.1"/>
    <property type="molecule type" value="Genomic_DNA"/>
</dbReference>
<sequence>MYIKHPSIINFSFPIHHETCSPQHQLGEWITNLQTSIPHCPHPLRTEPSCNDFRSTSGALVFRPPHRLSHQSFSTCLKSLSFFVLRRRCYSSARS</sequence>
<reference evidence="1" key="1">
    <citation type="submission" date="2020-05" db="EMBL/GenBank/DDBJ databases">
        <title>WGS assembly of Panicum virgatum.</title>
        <authorList>
            <person name="Lovell J.T."/>
            <person name="Jenkins J."/>
            <person name="Shu S."/>
            <person name="Juenger T.E."/>
            <person name="Schmutz J."/>
        </authorList>
    </citation>
    <scope>NUCLEOTIDE SEQUENCE</scope>
    <source>
        <strain evidence="1">AP13</strain>
    </source>
</reference>
<organism evidence="1 2">
    <name type="scientific">Panicum virgatum</name>
    <name type="common">Blackwell switchgrass</name>
    <dbReference type="NCBI Taxonomy" id="38727"/>
    <lineage>
        <taxon>Eukaryota</taxon>
        <taxon>Viridiplantae</taxon>
        <taxon>Streptophyta</taxon>
        <taxon>Embryophyta</taxon>
        <taxon>Tracheophyta</taxon>
        <taxon>Spermatophyta</taxon>
        <taxon>Magnoliopsida</taxon>
        <taxon>Liliopsida</taxon>
        <taxon>Poales</taxon>
        <taxon>Poaceae</taxon>
        <taxon>PACMAD clade</taxon>
        <taxon>Panicoideae</taxon>
        <taxon>Panicodae</taxon>
        <taxon>Paniceae</taxon>
        <taxon>Panicinae</taxon>
        <taxon>Panicum</taxon>
        <taxon>Panicum sect. Hiantes</taxon>
    </lineage>
</organism>
<dbReference type="Proteomes" id="UP000823388">
    <property type="component" value="Chromosome 1N"/>
</dbReference>
<proteinExistence type="predicted"/>
<evidence type="ECO:0000313" key="1">
    <source>
        <dbReference type="EMBL" id="KAG2654083.1"/>
    </source>
</evidence>
<dbReference type="AlphaFoldDB" id="A0A8T0X9U2"/>
<comment type="caution">
    <text evidence="1">The sequence shown here is derived from an EMBL/GenBank/DDBJ whole genome shotgun (WGS) entry which is preliminary data.</text>
</comment>
<keyword evidence="2" id="KW-1185">Reference proteome</keyword>